<dbReference type="RefSeq" id="WP_139080243.1">
    <property type="nucleotide sequence ID" value="NZ_VDFV01000002.1"/>
</dbReference>
<dbReference type="InterPro" id="IPR010280">
    <property type="entry name" value="U5_MeTrfase_fam"/>
</dbReference>
<dbReference type="PANTHER" id="PTHR11061:SF49">
    <property type="entry name" value="23S RRNA (URACIL(1939)-C(5))-METHYLTRANSFERASE RLMD"/>
    <property type="match status" value="1"/>
</dbReference>
<keyword evidence="2 4" id="KW-0808">Transferase</keyword>
<accession>A0A5C4NI62</accession>
<evidence type="ECO:0000256" key="5">
    <source>
        <dbReference type="PROSITE-ProRule" id="PRU10015"/>
    </source>
</evidence>
<sequence>MTALPDTAARVQSLTHHGQGRLADGTLVPRVLPGEEIAPRADGTWRIVTPSPDRVAAPCPHFSACGGCAMQHASDAFVAEWKAGIVYGALAGQGIEGEVARVVTSPPNSRRRARLAARRLKKGALLGFHARASDTVIDNPHCKILTPALMALRPALLDLAQVAAPRSREIGITLTDSPAGADVVLEEARDLDVGLRQDAAAWAARAGVARLTWNGELIAQREGPWQSLGRARVVPPPGAFLQATQHGEAALVTSVREAVQGAARVADLFAGVGTFALPLAESAEVHAVEGEAAMLEALQKGWRGAPGLHRVTTEARDLFRRPLDPTELKRFDAAVIDPPRAGAEAQVRALAEARLPTVAYVSCNPASFARDAKALLAAGYRMDPITVVDQFRWSPHVELATRFSLA</sequence>
<dbReference type="Gene3D" id="3.40.50.150">
    <property type="entry name" value="Vaccinia Virus protein VP39"/>
    <property type="match status" value="1"/>
</dbReference>
<evidence type="ECO:0000256" key="2">
    <source>
        <dbReference type="ARBA" id="ARBA00022679"/>
    </source>
</evidence>
<feature type="binding site" evidence="4">
    <location>
        <position position="337"/>
    </location>
    <ligand>
        <name>S-adenosyl-L-methionine</name>
        <dbReference type="ChEBI" id="CHEBI:59789"/>
    </ligand>
</feature>
<dbReference type="SUPFAM" id="SSF53335">
    <property type="entry name" value="S-adenosyl-L-methionine-dependent methyltransferases"/>
    <property type="match status" value="1"/>
</dbReference>
<dbReference type="Gene3D" id="2.40.50.1070">
    <property type="match status" value="1"/>
</dbReference>
<evidence type="ECO:0000313" key="7">
    <source>
        <dbReference type="Proteomes" id="UP000305709"/>
    </source>
</evidence>
<organism evidence="6 7">
    <name type="scientific">Rubellimicrobium roseum</name>
    <dbReference type="NCBI Taxonomy" id="687525"/>
    <lineage>
        <taxon>Bacteria</taxon>
        <taxon>Pseudomonadati</taxon>
        <taxon>Pseudomonadota</taxon>
        <taxon>Alphaproteobacteria</taxon>
        <taxon>Rhodobacterales</taxon>
        <taxon>Roseobacteraceae</taxon>
        <taxon>Rubellimicrobium</taxon>
    </lineage>
</organism>
<dbReference type="OrthoDB" id="9804590at2"/>
<evidence type="ECO:0000256" key="1">
    <source>
        <dbReference type="ARBA" id="ARBA00022603"/>
    </source>
</evidence>
<feature type="active site" evidence="5">
    <location>
        <position position="363"/>
    </location>
</feature>
<dbReference type="GO" id="GO:0070475">
    <property type="term" value="P:rRNA base methylation"/>
    <property type="evidence" value="ECO:0007669"/>
    <property type="project" value="TreeGrafter"/>
</dbReference>
<dbReference type="AlphaFoldDB" id="A0A5C4NI62"/>
<dbReference type="GO" id="GO:0070041">
    <property type="term" value="F:rRNA (uridine-C5-)-methyltransferase activity"/>
    <property type="evidence" value="ECO:0007669"/>
    <property type="project" value="TreeGrafter"/>
</dbReference>
<evidence type="ECO:0000256" key="4">
    <source>
        <dbReference type="PROSITE-ProRule" id="PRU01024"/>
    </source>
</evidence>
<dbReference type="CDD" id="cd02440">
    <property type="entry name" value="AdoMet_MTases"/>
    <property type="match status" value="1"/>
</dbReference>
<dbReference type="PROSITE" id="PS51687">
    <property type="entry name" value="SAM_MT_RNA_M5U"/>
    <property type="match status" value="1"/>
</dbReference>
<protein>
    <submittedName>
        <fullName evidence="6">Class I SAM-dependent RNA methyltransferase</fullName>
    </submittedName>
</protein>
<dbReference type="PROSITE" id="PS01230">
    <property type="entry name" value="TRMA_1"/>
    <property type="match status" value="1"/>
</dbReference>
<evidence type="ECO:0000313" key="6">
    <source>
        <dbReference type="EMBL" id="TNC74283.1"/>
    </source>
</evidence>
<keyword evidence="7" id="KW-1185">Reference proteome</keyword>
<dbReference type="PANTHER" id="PTHR11061">
    <property type="entry name" value="RNA M5U METHYLTRANSFERASE"/>
    <property type="match status" value="1"/>
</dbReference>
<dbReference type="Proteomes" id="UP000305709">
    <property type="component" value="Unassembled WGS sequence"/>
</dbReference>
<dbReference type="EMBL" id="VDFV01000002">
    <property type="protein sequence ID" value="TNC74283.1"/>
    <property type="molecule type" value="Genomic_DNA"/>
</dbReference>
<comment type="similarity">
    <text evidence="4">Belongs to the class I-like SAM-binding methyltransferase superfamily. RNA M5U methyltransferase family.</text>
</comment>
<dbReference type="Pfam" id="PF05958">
    <property type="entry name" value="tRNA_U5-meth_tr"/>
    <property type="match status" value="1"/>
</dbReference>
<feature type="binding site" evidence="4">
    <location>
        <position position="269"/>
    </location>
    <ligand>
        <name>S-adenosyl-L-methionine</name>
        <dbReference type="ChEBI" id="CHEBI:59789"/>
    </ligand>
</feature>
<dbReference type="InterPro" id="IPR029063">
    <property type="entry name" value="SAM-dependent_MTases_sf"/>
</dbReference>
<dbReference type="InterPro" id="IPR030390">
    <property type="entry name" value="MeTrfase_TrmA_AS"/>
</dbReference>
<reference evidence="6 7" key="1">
    <citation type="submission" date="2019-06" db="EMBL/GenBank/DDBJ databases">
        <authorList>
            <person name="Jiang L."/>
        </authorList>
    </citation>
    <scope>NUCLEOTIDE SEQUENCE [LARGE SCALE GENOMIC DNA]</scope>
    <source>
        <strain evidence="6 7">YIM 48858</strain>
    </source>
</reference>
<evidence type="ECO:0000256" key="3">
    <source>
        <dbReference type="ARBA" id="ARBA00022691"/>
    </source>
</evidence>
<feature type="active site" description="Nucleophile" evidence="4">
    <location>
        <position position="363"/>
    </location>
</feature>
<keyword evidence="1 4" id="KW-0489">Methyltransferase</keyword>
<gene>
    <name evidence="6" type="ORF">FHG71_03610</name>
</gene>
<keyword evidence="3 4" id="KW-0949">S-adenosyl-L-methionine</keyword>
<name>A0A5C4NI62_9RHOB</name>
<feature type="binding site" evidence="4">
    <location>
        <position position="289"/>
    </location>
    <ligand>
        <name>S-adenosyl-L-methionine</name>
        <dbReference type="ChEBI" id="CHEBI:59789"/>
    </ligand>
</feature>
<comment type="caution">
    <text evidence="6">The sequence shown here is derived from an EMBL/GenBank/DDBJ whole genome shotgun (WGS) entry which is preliminary data.</text>
</comment>
<feature type="binding site" evidence="4">
    <location>
        <position position="242"/>
    </location>
    <ligand>
        <name>S-adenosyl-L-methionine</name>
        <dbReference type="ChEBI" id="CHEBI:59789"/>
    </ligand>
</feature>
<proteinExistence type="inferred from homology"/>